<sequence>MKLKIYFFCKELYTWPLLFFILPQKQRTTTGHHHKISDWFLNRQKDCKDGKAHQGLHYFLHTLTTRHHSRTMVASKKNKSGIWTSH</sequence>
<reference evidence="1" key="1">
    <citation type="submission" date="2025-08" db="UniProtKB">
        <authorList>
            <consortium name="Ensembl"/>
        </authorList>
    </citation>
    <scope>IDENTIFICATION</scope>
</reference>
<dbReference type="AlphaFoldDB" id="A0A670YPX8"/>
<evidence type="ECO:0000313" key="2">
    <source>
        <dbReference type="Proteomes" id="UP000472273"/>
    </source>
</evidence>
<accession>A0A670YPX8</accession>
<keyword evidence="2" id="KW-1185">Reference proteome</keyword>
<protein>
    <submittedName>
        <fullName evidence="1">Uncharacterized protein</fullName>
    </submittedName>
</protein>
<reference evidence="1" key="2">
    <citation type="submission" date="2025-09" db="UniProtKB">
        <authorList>
            <consortium name="Ensembl"/>
        </authorList>
    </citation>
    <scope>IDENTIFICATION</scope>
</reference>
<organism evidence="1 2">
    <name type="scientific">Pseudonaja textilis</name>
    <name type="common">Eastern brown snake</name>
    <dbReference type="NCBI Taxonomy" id="8673"/>
    <lineage>
        <taxon>Eukaryota</taxon>
        <taxon>Metazoa</taxon>
        <taxon>Chordata</taxon>
        <taxon>Craniata</taxon>
        <taxon>Vertebrata</taxon>
        <taxon>Euteleostomi</taxon>
        <taxon>Lepidosauria</taxon>
        <taxon>Squamata</taxon>
        <taxon>Bifurcata</taxon>
        <taxon>Unidentata</taxon>
        <taxon>Episquamata</taxon>
        <taxon>Toxicofera</taxon>
        <taxon>Serpentes</taxon>
        <taxon>Colubroidea</taxon>
        <taxon>Elapidae</taxon>
        <taxon>Hydrophiinae</taxon>
        <taxon>Pseudonaja</taxon>
    </lineage>
</organism>
<name>A0A670YPX8_PSETE</name>
<dbReference type="Ensembl" id="ENSPTXT00000013452.1">
    <property type="protein sequence ID" value="ENSPTXP00000013039.1"/>
    <property type="gene ID" value="ENSPTXG00000009127.1"/>
</dbReference>
<dbReference type="Proteomes" id="UP000472273">
    <property type="component" value="Unplaced"/>
</dbReference>
<evidence type="ECO:0000313" key="1">
    <source>
        <dbReference type="Ensembl" id="ENSPTXP00000013039.1"/>
    </source>
</evidence>
<proteinExistence type="predicted"/>